<dbReference type="AlphaFoldDB" id="A0A6I8WA53"/>
<dbReference type="Proteomes" id="UP000001819">
    <property type="component" value="Chromosome X"/>
</dbReference>
<reference evidence="3" key="1">
    <citation type="submission" date="2025-08" db="UniProtKB">
        <authorList>
            <consortium name="RefSeq"/>
        </authorList>
    </citation>
    <scope>IDENTIFICATION</scope>
    <source>
        <strain evidence="3">MV-25-SWS-2005</strain>
        <tissue evidence="3">Whole body</tissue>
    </source>
</reference>
<keyword evidence="2" id="KW-1185">Reference proteome</keyword>
<name>A0A6I8WA53_DROPS</name>
<evidence type="ECO:0000313" key="2">
    <source>
        <dbReference type="Proteomes" id="UP000001819"/>
    </source>
</evidence>
<proteinExistence type="predicted"/>
<dbReference type="RefSeq" id="XP_033240268.1">
    <property type="nucleotide sequence ID" value="XM_033384377.1"/>
</dbReference>
<organism evidence="2 3">
    <name type="scientific">Drosophila pseudoobscura pseudoobscura</name>
    <name type="common">Fruit fly</name>
    <dbReference type="NCBI Taxonomy" id="46245"/>
    <lineage>
        <taxon>Eukaryota</taxon>
        <taxon>Metazoa</taxon>
        <taxon>Ecdysozoa</taxon>
        <taxon>Arthropoda</taxon>
        <taxon>Hexapoda</taxon>
        <taxon>Insecta</taxon>
        <taxon>Pterygota</taxon>
        <taxon>Neoptera</taxon>
        <taxon>Endopterygota</taxon>
        <taxon>Diptera</taxon>
        <taxon>Brachycera</taxon>
        <taxon>Muscomorpha</taxon>
        <taxon>Ephydroidea</taxon>
        <taxon>Drosophilidae</taxon>
        <taxon>Drosophila</taxon>
        <taxon>Sophophora</taxon>
    </lineage>
</organism>
<evidence type="ECO:0000256" key="1">
    <source>
        <dbReference type="SAM" id="MobiDB-lite"/>
    </source>
</evidence>
<sequence>MAENINKSNIIHCKDTEQLNETVNSNSDETSSSGDIENSRYGKLRRRSVRSFSYHYQALPMRVVGDQSASISGYSSSARDITLGPAHIIEDSSESEFHISDTSNEEPANKSIKFVGRPLGKTDLDFIKKQYKRKKRPKKKIYKE</sequence>
<gene>
    <name evidence="3" type="primary">LOC4813586</name>
</gene>
<feature type="region of interest" description="Disordered" evidence="1">
    <location>
        <begin position="92"/>
        <end position="115"/>
    </location>
</feature>
<evidence type="ECO:0000313" key="3">
    <source>
        <dbReference type="RefSeq" id="XP_033240268.1"/>
    </source>
</evidence>
<dbReference type="InParanoid" id="A0A6I8WA53"/>
<feature type="region of interest" description="Disordered" evidence="1">
    <location>
        <begin position="16"/>
        <end position="42"/>
    </location>
</feature>
<accession>A0A6I8WA53</accession>
<feature type="compositionally biased region" description="Polar residues" evidence="1">
    <location>
        <begin position="19"/>
        <end position="36"/>
    </location>
</feature>
<dbReference type="KEGG" id="dpo:4813586"/>
<protein>
    <submittedName>
        <fullName evidence="3">Uncharacterized protein</fullName>
    </submittedName>
</protein>